<proteinExistence type="predicted"/>
<organism evidence="3">
    <name type="scientific">hydrothermal vent metagenome</name>
    <dbReference type="NCBI Taxonomy" id="652676"/>
    <lineage>
        <taxon>unclassified sequences</taxon>
        <taxon>metagenomes</taxon>
        <taxon>ecological metagenomes</taxon>
    </lineage>
</organism>
<dbReference type="EMBL" id="UOEB01000040">
    <property type="protein sequence ID" value="VAV82820.1"/>
    <property type="molecule type" value="Genomic_DNA"/>
</dbReference>
<gene>
    <name evidence="3" type="ORF">MNBD_BACTEROID02-890</name>
</gene>
<accession>A0A3B0QM97</accession>
<feature type="region of interest" description="Disordered" evidence="1">
    <location>
        <begin position="148"/>
        <end position="170"/>
    </location>
</feature>
<keyword evidence="2" id="KW-0812">Transmembrane</keyword>
<evidence type="ECO:0000256" key="2">
    <source>
        <dbReference type="SAM" id="Phobius"/>
    </source>
</evidence>
<reference evidence="3" key="1">
    <citation type="submission" date="2018-06" db="EMBL/GenBank/DDBJ databases">
        <authorList>
            <person name="Zhirakovskaya E."/>
        </authorList>
    </citation>
    <scope>NUCLEOTIDE SEQUENCE</scope>
</reference>
<keyword evidence="2" id="KW-1133">Transmembrane helix</keyword>
<feature type="transmembrane region" description="Helical" evidence="2">
    <location>
        <begin position="5"/>
        <end position="22"/>
    </location>
</feature>
<dbReference type="AlphaFoldDB" id="A0A3B0QM97"/>
<name>A0A3B0QM97_9ZZZZ</name>
<evidence type="ECO:0000256" key="1">
    <source>
        <dbReference type="SAM" id="MobiDB-lite"/>
    </source>
</evidence>
<evidence type="ECO:0000313" key="3">
    <source>
        <dbReference type="EMBL" id="VAV82820.1"/>
    </source>
</evidence>
<keyword evidence="2" id="KW-0472">Membrane</keyword>
<sequence>MKKSVVLVLGIIIGVGISYFYFSGEQSKDVSDKENFVRPKGVISPSEAKILSQAFNTRHRLISDSIVKRPDNRSSWYSLSDMRNYLDYAENQAKELGYTMNGIRVYLGAHVLTKQGAGLTTMFFVPTGQKAVSEGSMLNISLIEDGDIPEGDGLNGGGPGVPPGANYPQQ</sequence>
<protein>
    <submittedName>
        <fullName evidence="3">Uncharacterized protein</fullName>
    </submittedName>
</protein>